<dbReference type="AlphaFoldDB" id="A0A0D2L218"/>
<dbReference type="STRING" id="145388.A0A0D2L218"/>
<gene>
    <name evidence="1" type="ORF">MNEG_6635</name>
</gene>
<dbReference type="KEGG" id="mng:MNEG_6635"/>
<dbReference type="RefSeq" id="XP_013900343.1">
    <property type="nucleotide sequence ID" value="XM_014044889.1"/>
</dbReference>
<sequence>MLPVPLPMPLGGPTPVGFPRKSLDLRFAVLLMRSSYDACDDLDFMSMEKFQVAFWKYRQSEVEQYALQYKPLTFRAGDLTDPLYFDFISVSTAPWVLGANPVIGCLEAGISMRAPQRVFEERYSCESLGPDDDESACSETLTRVVRRPARFEDDAALPDFFFEAAGDRIYDGLVNGFRGEQFGAPAPARPGAATGELLDGVRSILEIFKAQGYCLDFELSEGASSTSGGSGVEFTVQIVGPATLWGLGALASQRALIANTHDAMAVAAYLRASGRSSSRELELTNSGYLERWEVV</sequence>
<dbReference type="GeneID" id="25739511"/>
<name>A0A0D2L218_9CHLO</name>
<dbReference type="Proteomes" id="UP000054498">
    <property type="component" value="Unassembled WGS sequence"/>
</dbReference>
<protein>
    <submittedName>
        <fullName evidence="1">Uncharacterized protein</fullName>
    </submittedName>
</protein>
<accession>A0A0D2L218</accession>
<reference evidence="1 2" key="1">
    <citation type="journal article" date="2013" name="BMC Genomics">
        <title>Reconstruction of the lipid metabolism for the microalga Monoraphidium neglectum from its genome sequence reveals characteristics suitable for biofuel production.</title>
        <authorList>
            <person name="Bogen C."/>
            <person name="Al-Dilaimi A."/>
            <person name="Albersmeier A."/>
            <person name="Wichmann J."/>
            <person name="Grundmann M."/>
            <person name="Rupp O."/>
            <person name="Lauersen K.J."/>
            <person name="Blifernez-Klassen O."/>
            <person name="Kalinowski J."/>
            <person name="Goesmann A."/>
            <person name="Mussgnug J.H."/>
            <person name="Kruse O."/>
        </authorList>
    </citation>
    <scope>NUCLEOTIDE SEQUENCE [LARGE SCALE GENOMIC DNA]</scope>
    <source>
        <strain evidence="1 2">SAG 48.87</strain>
    </source>
</reference>
<dbReference type="EMBL" id="KK101316">
    <property type="protein sequence ID" value="KIZ01324.1"/>
    <property type="molecule type" value="Genomic_DNA"/>
</dbReference>
<dbReference type="OrthoDB" id="44749at2759"/>
<keyword evidence="2" id="KW-1185">Reference proteome</keyword>
<organism evidence="1 2">
    <name type="scientific">Monoraphidium neglectum</name>
    <dbReference type="NCBI Taxonomy" id="145388"/>
    <lineage>
        <taxon>Eukaryota</taxon>
        <taxon>Viridiplantae</taxon>
        <taxon>Chlorophyta</taxon>
        <taxon>core chlorophytes</taxon>
        <taxon>Chlorophyceae</taxon>
        <taxon>CS clade</taxon>
        <taxon>Sphaeropleales</taxon>
        <taxon>Selenastraceae</taxon>
        <taxon>Monoraphidium</taxon>
    </lineage>
</organism>
<evidence type="ECO:0000313" key="2">
    <source>
        <dbReference type="Proteomes" id="UP000054498"/>
    </source>
</evidence>
<proteinExistence type="predicted"/>
<evidence type="ECO:0000313" key="1">
    <source>
        <dbReference type="EMBL" id="KIZ01324.1"/>
    </source>
</evidence>